<comment type="caution">
    <text evidence="1">The sequence shown here is derived from an EMBL/GenBank/DDBJ whole genome shotgun (WGS) entry which is preliminary data.</text>
</comment>
<dbReference type="Proteomes" id="UP000318833">
    <property type="component" value="Unassembled WGS sequence"/>
</dbReference>
<gene>
    <name evidence="1" type="ORF">FOF46_30245</name>
</gene>
<dbReference type="EMBL" id="VLNR01000131">
    <property type="protein sequence ID" value="TSE03005.1"/>
    <property type="molecule type" value="Genomic_DNA"/>
</dbReference>
<evidence type="ECO:0000313" key="1">
    <source>
        <dbReference type="EMBL" id="TSE03005.1"/>
    </source>
</evidence>
<accession>A0A554VAC0</accession>
<name>A0A554VAC0_9FLAO</name>
<sequence>MSFKETTNNKKALAITMWEFSWLERRWPGAGYEDWDVALSELKVRGYNAIRIDAFPHLIHKNPNKEFVINPHWNTQDWGSPAITKVILQPYFINFIKKCKEYGIKIGLSTWWRSDEEKSYNVITTPQKLGEVWLSVLDLIESHDLMDQIIYLDLSNEWPLEVWTPFKTDLEGWYTKESGRWMSESIAVLKEKYPDIPYTFSFTGEVNKASLTKGDTSMLDFLEVHIWMVNGNNGEFYKEIDYNYERFSDDGYKNLALKGEKLYREKENYWKDQLLRQIHWAAEWSKKVNKPLVTTECWGIIDYKDWPLLEWDWVKELCDLGTREAVKTGRWAAISTSNFCGPQFVGMWRDQSWHNELTKLIKEKTIEAELSGSSLLKRI</sequence>
<evidence type="ECO:0000313" key="2">
    <source>
        <dbReference type="Proteomes" id="UP000318833"/>
    </source>
</evidence>
<dbReference type="OrthoDB" id="188932at2"/>
<organism evidence="1 2">
    <name type="scientific">Aquimarina algiphila</name>
    <dbReference type="NCBI Taxonomy" id="2047982"/>
    <lineage>
        <taxon>Bacteria</taxon>
        <taxon>Pseudomonadati</taxon>
        <taxon>Bacteroidota</taxon>
        <taxon>Flavobacteriia</taxon>
        <taxon>Flavobacteriales</taxon>
        <taxon>Flavobacteriaceae</taxon>
        <taxon>Aquimarina</taxon>
    </lineage>
</organism>
<dbReference type="SUPFAM" id="SSF51445">
    <property type="entry name" value="(Trans)glycosidases"/>
    <property type="match status" value="1"/>
</dbReference>
<protein>
    <submittedName>
        <fullName evidence="1">Cellulase</fullName>
    </submittedName>
</protein>
<keyword evidence="2" id="KW-1185">Reference proteome</keyword>
<reference evidence="1 2" key="1">
    <citation type="submission" date="2019-07" db="EMBL/GenBank/DDBJ databases">
        <title>The draft genome sequence of Aquimarina algiphila M91.</title>
        <authorList>
            <person name="Meng X."/>
        </authorList>
    </citation>
    <scope>NUCLEOTIDE SEQUENCE [LARGE SCALE GENOMIC DNA]</scope>
    <source>
        <strain evidence="1 2">M91</strain>
    </source>
</reference>
<dbReference type="InterPro" id="IPR024778">
    <property type="entry name" value="Put_cellulase"/>
</dbReference>
<dbReference type="InterPro" id="IPR017853">
    <property type="entry name" value="GH"/>
</dbReference>
<proteinExistence type="predicted"/>
<dbReference type="Gene3D" id="3.20.20.80">
    <property type="entry name" value="Glycosidases"/>
    <property type="match status" value="1"/>
</dbReference>
<dbReference type="Pfam" id="PF12876">
    <property type="entry name" value="Cellulase-like"/>
    <property type="match status" value="1"/>
</dbReference>
<dbReference type="AlphaFoldDB" id="A0A554VAC0"/>